<sequence>MSLRSQVLAALRWTVIGRFASQIASWAITILVMRFLLPADYGLMAMATIFSSLLALVAELGLSSSLIQTRAISDREMRQVFGVTVLANLGVFALLALVIAPLAAIFFSEPRLQTIIQVVALQFIPAIFAVIPGALLHREMAYRGRSLVDFGSSLAGSLLTLGLAYASHGVWALAWGGVLMATLRAAGYNLLRPYKGLPLFDFSGSGRIVRFGRDIAANQVVYHFYSQADSLIVGKLLGRHDLGLYSVSMDLASLPTSRLASILNQVAFPAMSKVKREGGSVNPYVLKSMRAISLISFPVMWGMSSVAPEIVGGLLGANWDGARLPLMLLCLIMPLRVLGPIVHAALQSVGRADVSFRNTCVTAVVMCLAFVVGCQFGLVGLALSWVLAFPCVFLANLVRAAPHLDLHLGEVIGALGRSALASGVMYGCVALAREHFALPPLPMLLLLALLGAVAYLAASSLFNRRGIDEALALLRPERQPSIADREARS</sequence>
<evidence type="ECO:0000256" key="3">
    <source>
        <dbReference type="ARBA" id="ARBA00022475"/>
    </source>
</evidence>
<dbReference type="Pfam" id="PF13440">
    <property type="entry name" value="Polysacc_synt_3"/>
    <property type="match status" value="1"/>
</dbReference>
<dbReference type="Proteomes" id="UP000020218">
    <property type="component" value="Unassembled WGS sequence"/>
</dbReference>
<reference evidence="8" key="1">
    <citation type="submission" date="2014-02" db="EMBL/GenBank/DDBJ databases">
        <title>Expanding our view of genomic diversity in Candidatus Accumulibacter clades.</title>
        <authorList>
            <person name="Skennerton C.T."/>
            <person name="Barr J.J."/>
            <person name="Slater F.R."/>
            <person name="Bond P.L."/>
            <person name="Tyson G.W."/>
        </authorList>
    </citation>
    <scope>NUCLEOTIDE SEQUENCE [LARGE SCALE GENOMIC DNA]</scope>
</reference>
<feature type="transmembrane region" description="Helical" evidence="7">
    <location>
        <begin position="83"/>
        <end position="108"/>
    </location>
</feature>
<feature type="transmembrane region" description="Helical" evidence="7">
    <location>
        <begin position="20"/>
        <end position="37"/>
    </location>
</feature>
<proteinExistence type="inferred from homology"/>
<keyword evidence="9" id="KW-1185">Reference proteome</keyword>
<dbReference type="PATRIC" id="fig|1454001.3.peg.1454"/>
<keyword evidence="6 7" id="KW-0472">Membrane</keyword>
<feature type="transmembrane region" description="Helical" evidence="7">
    <location>
        <begin position="438"/>
        <end position="458"/>
    </location>
</feature>
<feature type="transmembrane region" description="Helical" evidence="7">
    <location>
        <begin position="114"/>
        <end position="135"/>
    </location>
</feature>
<comment type="subcellular location">
    <subcellularLocation>
        <location evidence="1">Cell membrane</location>
        <topology evidence="1">Multi-pass membrane protein</topology>
    </subcellularLocation>
</comment>
<keyword evidence="5 7" id="KW-1133">Transmembrane helix</keyword>
<keyword evidence="3" id="KW-1003">Cell membrane</keyword>
<comment type="caution">
    <text evidence="8">The sequence shown here is derived from an EMBL/GenBank/DDBJ whole genome shotgun (WGS) entry which is preliminary data.</text>
</comment>
<dbReference type="STRING" id="1454001.AW08_01402"/>
<protein>
    <submittedName>
        <fullName evidence="8">Teichuronic acid biosynthesis protein TuaB</fullName>
    </submittedName>
</protein>
<keyword evidence="4 7" id="KW-0812">Transmembrane</keyword>
<evidence type="ECO:0000256" key="2">
    <source>
        <dbReference type="ARBA" id="ARBA00007430"/>
    </source>
</evidence>
<dbReference type="GO" id="GO:0005886">
    <property type="term" value="C:plasma membrane"/>
    <property type="evidence" value="ECO:0007669"/>
    <property type="project" value="UniProtKB-SubCell"/>
</dbReference>
<dbReference type="PANTHER" id="PTHR30250:SF10">
    <property type="entry name" value="LIPOPOLYSACCHARIDE BIOSYNTHESIS PROTEIN WZXC"/>
    <property type="match status" value="1"/>
</dbReference>
<evidence type="ECO:0000313" key="8">
    <source>
        <dbReference type="EMBL" id="EXI68184.1"/>
    </source>
</evidence>
<evidence type="ECO:0000256" key="4">
    <source>
        <dbReference type="ARBA" id="ARBA00022692"/>
    </source>
</evidence>
<feature type="transmembrane region" description="Helical" evidence="7">
    <location>
        <begin position="43"/>
        <end position="62"/>
    </location>
</feature>
<evidence type="ECO:0000256" key="7">
    <source>
        <dbReference type="SAM" id="Phobius"/>
    </source>
</evidence>
<dbReference type="AlphaFoldDB" id="A0A011PPE8"/>
<evidence type="ECO:0000256" key="5">
    <source>
        <dbReference type="ARBA" id="ARBA00022989"/>
    </source>
</evidence>
<comment type="similarity">
    <text evidence="2">Belongs to the polysaccharide synthase family.</text>
</comment>
<name>A0A011PPE8_9PROT</name>
<dbReference type="EMBL" id="JFAX01000006">
    <property type="protein sequence ID" value="EXI68184.1"/>
    <property type="molecule type" value="Genomic_DNA"/>
</dbReference>
<dbReference type="InterPro" id="IPR050833">
    <property type="entry name" value="Poly_Biosynth_Transport"/>
</dbReference>
<evidence type="ECO:0000256" key="1">
    <source>
        <dbReference type="ARBA" id="ARBA00004651"/>
    </source>
</evidence>
<organism evidence="8 9">
    <name type="scientific">Candidatus Accumulibacter adjunctus</name>
    <dbReference type="NCBI Taxonomy" id="1454001"/>
    <lineage>
        <taxon>Bacteria</taxon>
        <taxon>Pseudomonadati</taxon>
        <taxon>Pseudomonadota</taxon>
        <taxon>Betaproteobacteria</taxon>
        <taxon>Candidatus Accumulibacter</taxon>
    </lineage>
</organism>
<feature type="transmembrane region" description="Helical" evidence="7">
    <location>
        <begin position="324"/>
        <end position="346"/>
    </location>
</feature>
<evidence type="ECO:0000313" key="9">
    <source>
        <dbReference type="Proteomes" id="UP000020218"/>
    </source>
</evidence>
<evidence type="ECO:0000256" key="6">
    <source>
        <dbReference type="ARBA" id="ARBA00023136"/>
    </source>
</evidence>
<feature type="transmembrane region" description="Helical" evidence="7">
    <location>
        <begin position="358"/>
        <end position="378"/>
    </location>
</feature>
<accession>A0A011PPE8</accession>
<dbReference type="CDD" id="cd13127">
    <property type="entry name" value="MATE_tuaB_like"/>
    <property type="match status" value="1"/>
</dbReference>
<feature type="transmembrane region" description="Helical" evidence="7">
    <location>
        <begin position="284"/>
        <end position="304"/>
    </location>
</feature>
<dbReference type="PANTHER" id="PTHR30250">
    <property type="entry name" value="PST FAMILY PREDICTED COLANIC ACID TRANSPORTER"/>
    <property type="match status" value="1"/>
</dbReference>
<gene>
    <name evidence="8" type="primary">tuaB</name>
    <name evidence="8" type="ORF">AW08_01402</name>
</gene>